<dbReference type="EMBL" id="BK015454">
    <property type="protein sequence ID" value="DAE07742.1"/>
    <property type="molecule type" value="Genomic_DNA"/>
</dbReference>
<accession>A0A8S5PL01</accession>
<protein>
    <submittedName>
        <fullName evidence="2">Uncharacterized protein</fullName>
    </submittedName>
</protein>
<feature type="region of interest" description="Disordered" evidence="1">
    <location>
        <begin position="36"/>
        <end position="71"/>
    </location>
</feature>
<proteinExistence type="predicted"/>
<feature type="compositionally biased region" description="Basic and acidic residues" evidence="1">
    <location>
        <begin position="62"/>
        <end position="71"/>
    </location>
</feature>
<evidence type="ECO:0000256" key="1">
    <source>
        <dbReference type="SAM" id="MobiDB-lite"/>
    </source>
</evidence>
<organism evidence="2">
    <name type="scientific">Podoviridae sp. ct8mF2</name>
    <dbReference type="NCBI Taxonomy" id="2825224"/>
    <lineage>
        <taxon>Viruses</taxon>
        <taxon>Duplodnaviria</taxon>
        <taxon>Heunggongvirae</taxon>
        <taxon>Uroviricota</taxon>
        <taxon>Caudoviricetes</taxon>
    </lineage>
</organism>
<sequence length="71" mass="7528">MPIPAATSDAPPAQLVIAPTTISTAPTTVCIRPPFLPAPRTRGTMCRIPEAGRRNASATRTAESEVKNERD</sequence>
<reference evidence="2" key="1">
    <citation type="journal article" date="2021" name="Proc. Natl. Acad. Sci. U.S.A.">
        <title>A Catalog of Tens of Thousands of Viruses from Human Metagenomes Reveals Hidden Associations with Chronic Diseases.</title>
        <authorList>
            <person name="Tisza M.J."/>
            <person name="Buck C.B."/>
        </authorList>
    </citation>
    <scope>NUCLEOTIDE SEQUENCE</scope>
    <source>
        <strain evidence="2">Ct8mF2</strain>
    </source>
</reference>
<name>A0A8S5PL01_9CAUD</name>
<evidence type="ECO:0000313" key="2">
    <source>
        <dbReference type="EMBL" id="DAE07742.1"/>
    </source>
</evidence>